<dbReference type="GO" id="GO:0005737">
    <property type="term" value="C:cytoplasm"/>
    <property type="evidence" value="ECO:0007669"/>
    <property type="project" value="TreeGrafter"/>
</dbReference>
<feature type="domain" description="VWFA" evidence="6">
    <location>
        <begin position="32"/>
        <end position="194"/>
    </location>
</feature>
<comment type="caution">
    <text evidence="7">The sequence shown here is derived from an EMBL/GenBank/DDBJ whole genome shotgun (WGS) entry which is preliminary data.</text>
</comment>
<dbReference type="PANTHER" id="PTHR47763">
    <property type="entry name" value="ALPHA-PROTEIN KINASE VWKA"/>
    <property type="match status" value="1"/>
</dbReference>
<dbReference type="Gene3D" id="3.40.50.410">
    <property type="entry name" value="von Willebrand factor, type A domain"/>
    <property type="match status" value="1"/>
</dbReference>
<protein>
    <submittedName>
        <fullName evidence="7">VWA domain-containing protein</fullName>
    </submittedName>
</protein>
<name>A0A948RY53_UNCEI</name>
<dbReference type="InterPro" id="IPR052969">
    <property type="entry name" value="Thr-specific_kinase-like"/>
</dbReference>
<evidence type="ECO:0000256" key="4">
    <source>
        <dbReference type="SAM" id="Coils"/>
    </source>
</evidence>
<dbReference type="SUPFAM" id="SSF53300">
    <property type="entry name" value="vWA-like"/>
    <property type="match status" value="1"/>
</dbReference>
<dbReference type="GO" id="GO:0004674">
    <property type="term" value="F:protein serine/threonine kinase activity"/>
    <property type="evidence" value="ECO:0007669"/>
    <property type="project" value="TreeGrafter"/>
</dbReference>
<evidence type="ECO:0000259" key="6">
    <source>
        <dbReference type="PROSITE" id="PS50234"/>
    </source>
</evidence>
<dbReference type="PROSITE" id="PS50234">
    <property type="entry name" value="VWFA"/>
    <property type="match status" value="1"/>
</dbReference>
<dbReference type="PANTHER" id="PTHR47763:SF1">
    <property type="entry name" value="DUF659 DOMAIN-CONTAINING PROTEIN"/>
    <property type="match status" value="1"/>
</dbReference>
<dbReference type="InterPro" id="IPR002035">
    <property type="entry name" value="VWF_A"/>
</dbReference>
<keyword evidence="3 5" id="KW-0732">Signal</keyword>
<feature type="coiled-coil region" evidence="4">
    <location>
        <begin position="302"/>
        <end position="336"/>
    </location>
</feature>
<dbReference type="CDD" id="cd00198">
    <property type="entry name" value="vWFA"/>
    <property type="match status" value="1"/>
</dbReference>
<dbReference type="Proteomes" id="UP000777784">
    <property type="component" value="Unassembled WGS sequence"/>
</dbReference>
<evidence type="ECO:0000256" key="2">
    <source>
        <dbReference type="ARBA" id="ARBA00022525"/>
    </source>
</evidence>
<keyword evidence="2" id="KW-0964">Secreted</keyword>
<dbReference type="AlphaFoldDB" id="A0A948RY53"/>
<accession>A0A948RY53</accession>
<dbReference type="EMBL" id="JAHJDP010000084">
    <property type="protein sequence ID" value="MBU2692116.1"/>
    <property type="molecule type" value="Genomic_DNA"/>
</dbReference>
<sequence length="366" mass="40805">MKAIIFMSFILLFQTAALTADDAQPANVPQVEIVFTLDTTGSMSGLIEGAKQKIWWIANQVIQGQPRPEFKIGLVGYRDKGDTYITQVYDLNDDLDEVYQNLLSFQAEGGGDTPEHVNQALHESLNNISWSASRDVLKMVFLVGDAPPHTDYDDGFNHQATCRDAATRDIIINTIQCGSDPETENYWNEIAKLSEGEFARVDQSGGMRMIPTPMDGDLAALGAELNSTFLIWGNEELRDDEALKCTAVAALPVPMAAERAAYISRKGKLGDADLIDAVESGEVNLATVKAELLPEQLRGLSHEQMENYLQDISNKRRVIEEKIESLRQNRDEYLRHQLAKIDSEDAFDLRIVKMIRHQAGRKGIAY</sequence>
<comment type="subcellular location">
    <subcellularLocation>
        <location evidence="1">Secreted</location>
    </subcellularLocation>
</comment>
<feature type="chain" id="PRO_5037646577" evidence="5">
    <location>
        <begin position="20"/>
        <end position="366"/>
    </location>
</feature>
<dbReference type="Pfam" id="PF25106">
    <property type="entry name" value="VWA_4"/>
    <property type="match status" value="1"/>
</dbReference>
<dbReference type="InterPro" id="IPR056861">
    <property type="entry name" value="HMCN1-like_VWA"/>
</dbReference>
<evidence type="ECO:0000256" key="1">
    <source>
        <dbReference type="ARBA" id="ARBA00004613"/>
    </source>
</evidence>
<evidence type="ECO:0000256" key="3">
    <source>
        <dbReference type="ARBA" id="ARBA00022729"/>
    </source>
</evidence>
<evidence type="ECO:0000256" key="5">
    <source>
        <dbReference type="SAM" id="SignalP"/>
    </source>
</evidence>
<keyword evidence="4" id="KW-0175">Coiled coil</keyword>
<feature type="signal peptide" evidence="5">
    <location>
        <begin position="1"/>
        <end position="19"/>
    </location>
</feature>
<proteinExistence type="predicted"/>
<evidence type="ECO:0000313" key="8">
    <source>
        <dbReference type="Proteomes" id="UP000777784"/>
    </source>
</evidence>
<evidence type="ECO:0000313" key="7">
    <source>
        <dbReference type="EMBL" id="MBU2692116.1"/>
    </source>
</evidence>
<organism evidence="7 8">
    <name type="scientific">Eiseniibacteriota bacterium</name>
    <dbReference type="NCBI Taxonomy" id="2212470"/>
    <lineage>
        <taxon>Bacteria</taxon>
        <taxon>Candidatus Eiseniibacteriota</taxon>
    </lineage>
</organism>
<gene>
    <name evidence="7" type="ORF">KJ970_14440</name>
</gene>
<dbReference type="InterPro" id="IPR036465">
    <property type="entry name" value="vWFA_dom_sf"/>
</dbReference>
<reference evidence="7" key="1">
    <citation type="submission" date="2021-05" db="EMBL/GenBank/DDBJ databases">
        <title>Energy efficiency and biological interactions define the core microbiome of deep oligotrophic groundwater.</title>
        <authorList>
            <person name="Mehrshad M."/>
            <person name="Lopez-Fernandez M."/>
            <person name="Bell E."/>
            <person name="Bernier-Latmani R."/>
            <person name="Bertilsson S."/>
            <person name="Dopson M."/>
        </authorList>
    </citation>
    <scope>NUCLEOTIDE SEQUENCE</scope>
    <source>
        <strain evidence="7">Modern_marine.mb.64</strain>
    </source>
</reference>